<evidence type="ECO:0008006" key="5">
    <source>
        <dbReference type="Google" id="ProtNLM"/>
    </source>
</evidence>
<keyword evidence="2" id="KW-0560">Oxidoreductase</keyword>
<dbReference type="RefSeq" id="WP_008788126.1">
    <property type="nucleotide sequence ID" value="NZ_AKCB01000002.1"/>
</dbReference>
<dbReference type="STRING" id="100884.GCA_000269565_02857"/>
<dbReference type="InterPro" id="IPR010187">
    <property type="entry name" value="Various_sel_PB"/>
</dbReference>
<dbReference type="AlphaFoldDB" id="E7G8C2"/>
<evidence type="ECO:0000313" key="3">
    <source>
        <dbReference type="EMBL" id="EFW05739.1"/>
    </source>
</evidence>
<dbReference type="Proteomes" id="UP000003157">
    <property type="component" value="Unassembled WGS sequence"/>
</dbReference>
<evidence type="ECO:0000256" key="2">
    <source>
        <dbReference type="ARBA" id="ARBA00023002"/>
    </source>
</evidence>
<dbReference type="NCBIfam" id="NF041545">
    <property type="entry name" value="GrdB_like_no_Se"/>
    <property type="match status" value="1"/>
</dbReference>
<dbReference type="GO" id="GO:0050485">
    <property type="term" value="F:oxidoreductase activity, acting on X-H and Y-H to form an X-Y bond, with a disulfide as acceptor"/>
    <property type="evidence" value="ECO:0007669"/>
    <property type="project" value="InterPro"/>
</dbReference>
<dbReference type="eggNOG" id="ENOG502ZBWT">
    <property type="taxonomic scope" value="Bacteria"/>
</dbReference>
<keyword evidence="4" id="KW-1185">Reference proteome</keyword>
<reference evidence="3 4" key="1">
    <citation type="submission" date="2010-12" db="EMBL/GenBank/DDBJ databases">
        <title>The Genome Sequence of Coprobacillus sp. strain 29_1.</title>
        <authorList>
            <consortium name="The Broad Institute Genome Sequencing Platform"/>
            <person name="Earl A."/>
            <person name="Ward D."/>
            <person name="Feldgarden M."/>
            <person name="Gevers D."/>
            <person name="Daigneault M."/>
            <person name="Sibley C.D."/>
            <person name="White A."/>
            <person name="Strauss J."/>
            <person name="Allen-Vercoe E."/>
            <person name="Young S.K."/>
            <person name="Zeng Q."/>
            <person name="Gargeya S."/>
            <person name="Fitzgerald M."/>
            <person name="Haas B."/>
            <person name="Abouelleil A."/>
            <person name="Alvarado L."/>
            <person name="Arachchi H.M."/>
            <person name="Berlin A."/>
            <person name="Brown A."/>
            <person name="Chapman S.B."/>
            <person name="Chen Z."/>
            <person name="Dunbar C."/>
            <person name="Freedman E."/>
            <person name="Gearin G."/>
            <person name="Gellesch M."/>
            <person name="Goldberg J."/>
            <person name="Griggs A."/>
            <person name="Gujja S."/>
            <person name="Heilman E."/>
            <person name="Heiman D."/>
            <person name="Howarth C."/>
            <person name="Larson L."/>
            <person name="Lui A."/>
            <person name="MacDonald P.J.P."/>
            <person name="Mehta T."/>
            <person name="Montmayeur A."/>
            <person name="Murphy C."/>
            <person name="Neiman D."/>
            <person name="Pearson M."/>
            <person name="Priest M."/>
            <person name="Roberts A."/>
            <person name="Saif S."/>
            <person name="Shea T."/>
            <person name="Shenoy N."/>
            <person name="Sisk P."/>
            <person name="Stolte C."/>
            <person name="Sykes S."/>
            <person name="White J."/>
            <person name="Yandava C."/>
            <person name="Nusbaum C."/>
            <person name="Birren B."/>
        </authorList>
    </citation>
    <scope>NUCLEOTIDE SEQUENCE [LARGE SCALE GENOMIC DNA]</scope>
    <source>
        <strain evidence="3 4">29_1</strain>
    </source>
</reference>
<evidence type="ECO:0000313" key="4">
    <source>
        <dbReference type="Proteomes" id="UP000003157"/>
    </source>
</evidence>
<dbReference type="Pfam" id="PF07355">
    <property type="entry name" value="GRDB"/>
    <property type="match status" value="1"/>
</dbReference>
<accession>E7G8C2</accession>
<keyword evidence="1" id="KW-0712">Selenocysteine</keyword>
<dbReference type="InterPro" id="IPR048083">
    <property type="entry name" value="GrdB-like"/>
</dbReference>
<dbReference type="EMBL" id="ADKX01000016">
    <property type="protein sequence ID" value="EFW05739.1"/>
    <property type="molecule type" value="Genomic_DNA"/>
</dbReference>
<dbReference type="OrthoDB" id="9764267at2"/>
<evidence type="ECO:0000256" key="1">
    <source>
        <dbReference type="ARBA" id="ARBA00022933"/>
    </source>
</evidence>
<name>E7G8C2_9FIRM</name>
<dbReference type="HOGENOM" id="CLU_131390_0_0_9"/>
<gene>
    <name evidence="3" type="ORF">HMPREF9488_01010</name>
</gene>
<comment type="caution">
    <text evidence="3">The sequence shown here is derived from an EMBL/GenBank/DDBJ whole genome shotgun (WGS) entry which is preliminary data.</text>
</comment>
<dbReference type="GeneID" id="78230660"/>
<organism evidence="3 4">
    <name type="scientific">Coprobacillus cateniformis</name>
    <dbReference type="NCBI Taxonomy" id="100884"/>
    <lineage>
        <taxon>Bacteria</taxon>
        <taxon>Bacillati</taxon>
        <taxon>Bacillota</taxon>
        <taxon>Erysipelotrichia</taxon>
        <taxon>Erysipelotrichales</taxon>
        <taxon>Coprobacillaceae</taxon>
        <taxon>Coprobacillus</taxon>
    </lineage>
</organism>
<sequence length="173" mass="18942">MKVLMIFDQTQSGLGGKESADLALGGKMMPIGSCNMFEKQLKDAGGKIVGTLYCGNGTFMKDPETVSKKFAAMAKKIQPDVVICGPCFNYAEYGVMAAKTALTIHEHTDIPVFAMMSKECEKAISDYKDKVYILKMPKKGGTGLNQALANMITFTKMLVNKEDVMAFVKEHVY</sequence>
<protein>
    <recommendedName>
        <fullName evidence="5">Glycine/betaine/sarcosine/D-proline reductase family selenoprotein B</fullName>
    </recommendedName>
</protein>
<proteinExistence type="predicted"/>